<keyword evidence="1" id="KW-0472">Membrane</keyword>
<proteinExistence type="predicted"/>
<sequence length="192" mass="18819">MRAIRAASTALLGAAALALAVPVAGAADGAPAPHPQGPQAARAKAPGDFVVSPSLVAPGGRVTLSAPGCRSTATASSGVFDTVTIAPGSSATAVVDWDARRGAVYTVNFNCTGGVTDTVNLTISGTTASPTIPTATSTVLTPPRGVQGGLGGSVGGVEAWTLAAGTGLVITATTGLVLVLRRRSNLDRGRRH</sequence>
<keyword evidence="4" id="KW-1185">Reference proteome</keyword>
<keyword evidence="1" id="KW-1133">Transmembrane helix</keyword>
<gene>
    <name evidence="3" type="ORF">ACF05T_06840</name>
</gene>
<keyword evidence="1" id="KW-0812">Transmembrane</keyword>
<evidence type="ECO:0000313" key="4">
    <source>
        <dbReference type="Proteomes" id="UP001603013"/>
    </source>
</evidence>
<reference evidence="3 4" key="1">
    <citation type="submission" date="2024-10" db="EMBL/GenBank/DDBJ databases">
        <title>The Natural Products Discovery Center: Release of the First 8490 Sequenced Strains for Exploring Actinobacteria Biosynthetic Diversity.</title>
        <authorList>
            <person name="Kalkreuter E."/>
            <person name="Kautsar S.A."/>
            <person name="Yang D."/>
            <person name="Bader C.D."/>
            <person name="Teijaro C.N."/>
            <person name="Fluegel L."/>
            <person name="Davis C.M."/>
            <person name="Simpson J.R."/>
            <person name="Lauterbach L."/>
            <person name="Steele A.D."/>
            <person name="Gui C."/>
            <person name="Meng S."/>
            <person name="Li G."/>
            <person name="Viehrig K."/>
            <person name="Ye F."/>
            <person name="Su P."/>
            <person name="Kiefer A.F."/>
            <person name="Nichols A."/>
            <person name="Cepeda A.J."/>
            <person name="Yan W."/>
            <person name="Fan B."/>
            <person name="Jiang Y."/>
            <person name="Adhikari A."/>
            <person name="Zheng C.-J."/>
            <person name="Schuster L."/>
            <person name="Cowan T.M."/>
            <person name="Smanski M.J."/>
            <person name="Chevrette M.G."/>
            <person name="De Carvalho L.P.S."/>
            <person name="Shen B."/>
        </authorList>
    </citation>
    <scope>NUCLEOTIDE SEQUENCE [LARGE SCALE GENOMIC DNA]</scope>
    <source>
        <strain evidence="3 4">NPDC015755</strain>
    </source>
</reference>
<name>A0ABW6Y7U1_9ACTN</name>
<feature type="chain" id="PRO_5046992063" description="Lipoprotein" evidence="2">
    <location>
        <begin position="27"/>
        <end position="192"/>
    </location>
</feature>
<dbReference type="RefSeq" id="WP_391933684.1">
    <property type="nucleotide sequence ID" value="NZ_JBIBSM010000003.1"/>
</dbReference>
<evidence type="ECO:0000256" key="1">
    <source>
        <dbReference type="SAM" id="Phobius"/>
    </source>
</evidence>
<feature type="signal peptide" evidence="2">
    <location>
        <begin position="1"/>
        <end position="26"/>
    </location>
</feature>
<evidence type="ECO:0000256" key="2">
    <source>
        <dbReference type="SAM" id="SignalP"/>
    </source>
</evidence>
<evidence type="ECO:0000313" key="3">
    <source>
        <dbReference type="EMBL" id="MFF8275820.1"/>
    </source>
</evidence>
<comment type="caution">
    <text evidence="3">The sequence shown here is derived from an EMBL/GenBank/DDBJ whole genome shotgun (WGS) entry which is preliminary data.</text>
</comment>
<dbReference type="EMBL" id="JBIBSM010000003">
    <property type="protein sequence ID" value="MFF8275820.1"/>
    <property type="molecule type" value="Genomic_DNA"/>
</dbReference>
<evidence type="ECO:0008006" key="5">
    <source>
        <dbReference type="Google" id="ProtNLM"/>
    </source>
</evidence>
<organism evidence="3 4">
    <name type="scientific">Streptomyces lateritius</name>
    <dbReference type="NCBI Taxonomy" id="67313"/>
    <lineage>
        <taxon>Bacteria</taxon>
        <taxon>Bacillati</taxon>
        <taxon>Actinomycetota</taxon>
        <taxon>Actinomycetes</taxon>
        <taxon>Kitasatosporales</taxon>
        <taxon>Streptomycetaceae</taxon>
        <taxon>Streptomyces</taxon>
    </lineage>
</organism>
<dbReference type="Proteomes" id="UP001603013">
    <property type="component" value="Unassembled WGS sequence"/>
</dbReference>
<accession>A0ABW6Y7U1</accession>
<keyword evidence="2" id="KW-0732">Signal</keyword>
<protein>
    <recommendedName>
        <fullName evidence="5">Lipoprotein</fullName>
    </recommendedName>
</protein>
<feature type="transmembrane region" description="Helical" evidence="1">
    <location>
        <begin position="159"/>
        <end position="180"/>
    </location>
</feature>